<dbReference type="InterPro" id="IPR032816">
    <property type="entry name" value="VTT_dom"/>
</dbReference>
<protein>
    <submittedName>
        <fullName evidence="9">SNARE associated Golgi protein-like protein</fullName>
    </submittedName>
</protein>
<accession>E8T569</accession>
<organism evidence="9 10">
    <name type="scientific">Thermovibrio ammonificans (strain DSM 15698 / JCM 12110 / HB-1)</name>
    <dbReference type="NCBI Taxonomy" id="648996"/>
    <lineage>
        <taxon>Bacteria</taxon>
        <taxon>Pseudomonadati</taxon>
        <taxon>Aquificota</taxon>
        <taxon>Aquificia</taxon>
        <taxon>Desulfurobacteriales</taxon>
        <taxon>Desulfurobacteriaceae</taxon>
        <taxon>Thermovibrio</taxon>
    </lineage>
</organism>
<feature type="transmembrane region" description="Helical" evidence="7">
    <location>
        <begin position="20"/>
        <end position="44"/>
    </location>
</feature>
<evidence type="ECO:0000256" key="1">
    <source>
        <dbReference type="ARBA" id="ARBA00004651"/>
    </source>
</evidence>
<dbReference type="eggNOG" id="COG0586">
    <property type="taxonomic scope" value="Bacteria"/>
</dbReference>
<evidence type="ECO:0000256" key="2">
    <source>
        <dbReference type="ARBA" id="ARBA00010792"/>
    </source>
</evidence>
<evidence type="ECO:0000256" key="7">
    <source>
        <dbReference type="RuleBase" id="RU367016"/>
    </source>
</evidence>
<proteinExistence type="inferred from homology"/>
<feature type="domain" description="VTT" evidence="8">
    <location>
        <begin position="55"/>
        <end position="170"/>
    </location>
</feature>
<gene>
    <name evidence="9" type="ordered locus">Theam_0435</name>
</gene>
<feature type="transmembrane region" description="Helical" evidence="7">
    <location>
        <begin position="150"/>
        <end position="168"/>
    </location>
</feature>
<dbReference type="Pfam" id="PF09335">
    <property type="entry name" value="VTT_dom"/>
    <property type="match status" value="1"/>
</dbReference>
<dbReference type="Proteomes" id="UP000006362">
    <property type="component" value="Chromosome"/>
</dbReference>
<sequence>MDLSSLYSLVNESVNFIKAHPDLACLVIFTWAFLETALLLGLLLPAEKVLLLSSLLAAKGIISPLQFLVCGTVGTFLGYTVSYFFGAMLGEELLTSVAAKFGLSEESLKKTKRFIETRGELSLVVGRFLPVVRPLLPVVIGAFRPSFLKFSLLNAVGALLWILSYLLFGNLIGYLFSFIISHKFVAIPVILLVPTLYLIWRRYGKNSRHLL</sequence>
<dbReference type="OrthoDB" id="13976at2"/>
<name>E8T569_THEA1</name>
<dbReference type="RefSeq" id="WP_013537193.1">
    <property type="nucleotide sequence ID" value="NC_014926.1"/>
</dbReference>
<evidence type="ECO:0000256" key="4">
    <source>
        <dbReference type="ARBA" id="ARBA00022692"/>
    </source>
</evidence>
<dbReference type="EMBL" id="CP002444">
    <property type="protein sequence ID" value="ADU96407.1"/>
    <property type="molecule type" value="Genomic_DNA"/>
</dbReference>
<comment type="similarity">
    <text evidence="2 7">Belongs to the DedA family.</text>
</comment>
<feature type="transmembrane region" description="Helical" evidence="7">
    <location>
        <begin position="65"/>
        <end position="85"/>
    </location>
</feature>
<evidence type="ECO:0000313" key="10">
    <source>
        <dbReference type="Proteomes" id="UP000006362"/>
    </source>
</evidence>
<keyword evidence="6 7" id="KW-0472">Membrane</keyword>
<evidence type="ECO:0000256" key="6">
    <source>
        <dbReference type="ARBA" id="ARBA00023136"/>
    </source>
</evidence>
<evidence type="ECO:0000256" key="3">
    <source>
        <dbReference type="ARBA" id="ARBA00022475"/>
    </source>
</evidence>
<dbReference type="GO" id="GO:0005886">
    <property type="term" value="C:plasma membrane"/>
    <property type="evidence" value="ECO:0007669"/>
    <property type="project" value="UniProtKB-SubCell"/>
</dbReference>
<dbReference type="PANTHER" id="PTHR30353">
    <property type="entry name" value="INNER MEMBRANE PROTEIN DEDA-RELATED"/>
    <property type="match status" value="1"/>
</dbReference>
<evidence type="ECO:0000259" key="8">
    <source>
        <dbReference type="Pfam" id="PF09335"/>
    </source>
</evidence>
<keyword evidence="3 7" id="KW-1003">Cell membrane</keyword>
<keyword evidence="5 7" id="KW-1133">Transmembrane helix</keyword>
<comment type="subcellular location">
    <subcellularLocation>
        <location evidence="1 7">Cell membrane</location>
        <topology evidence="1 7">Multi-pass membrane protein</topology>
    </subcellularLocation>
</comment>
<dbReference type="HOGENOM" id="CLU_044208_6_0_0"/>
<keyword evidence="4 7" id="KW-0812">Transmembrane</keyword>
<keyword evidence="10" id="KW-1185">Reference proteome</keyword>
<dbReference type="STRING" id="648996.Theam_0435"/>
<feature type="transmembrane region" description="Helical" evidence="7">
    <location>
        <begin position="174"/>
        <end position="200"/>
    </location>
</feature>
<dbReference type="InterPro" id="IPR032818">
    <property type="entry name" value="DedA-like"/>
</dbReference>
<dbReference type="AlphaFoldDB" id="E8T569"/>
<reference evidence="9" key="1">
    <citation type="submission" date="2011-01" db="EMBL/GenBank/DDBJ databases">
        <title>Complete sequence of chromosome of Thermovibrio ammonificans HB-1.</title>
        <authorList>
            <consortium name="US DOE Joint Genome Institute"/>
            <person name="Lucas S."/>
            <person name="Copeland A."/>
            <person name="Lapidus A."/>
            <person name="Cheng J.-F."/>
            <person name="Goodwin L."/>
            <person name="Pitluck S."/>
            <person name="Davenport K."/>
            <person name="Detter J.C."/>
            <person name="Han C."/>
            <person name="Tapia R."/>
            <person name="Land M."/>
            <person name="Hauser L."/>
            <person name="Kyrpides N."/>
            <person name="Ivanova N."/>
            <person name="Ovchinnikova G."/>
            <person name="Vetriani C."/>
            <person name="Woyke T."/>
        </authorList>
    </citation>
    <scope>NUCLEOTIDE SEQUENCE [LARGE SCALE GENOMIC DNA]</scope>
    <source>
        <strain evidence="9">HB-1</strain>
    </source>
</reference>
<evidence type="ECO:0000256" key="5">
    <source>
        <dbReference type="ARBA" id="ARBA00022989"/>
    </source>
</evidence>
<dbReference type="PANTHER" id="PTHR30353:SF15">
    <property type="entry name" value="INNER MEMBRANE PROTEIN YABI"/>
    <property type="match status" value="1"/>
</dbReference>
<dbReference type="KEGG" id="tam:Theam_0435"/>
<evidence type="ECO:0000313" key="9">
    <source>
        <dbReference type="EMBL" id="ADU96407.1"/>
    </source>
</evidence>